<reference evidence="1 2" key="1">
    <citation type="submission" date="2021-03" db="EMBL/GenBank/DDBJ databases">
        <title>Genomic Encyclopedia of Type Strains, Phase IV (KMG-IV): sequencing the most valuable type-strain genomes for metagenomic binning, comparative biology and taxonomic classification.</title>
        <authorList>
            <person name="Goeker M."/>
        </authorList>
    </citation>
    <scope>NUCLEOTIDE SEQUENCE [LARGE SCALE GENOMIC DNA]</scope>
    <source>
        <strain evidence="1 2">DSM 26048</strain>
    </source>
</reference>
<keyword evidence="2" id="KW-1185">Reference proteome</keyword>
<gene>
    <name evidence="1" type="ORF">J2Z66_001006</name>
</gene>
<dbReference type="EMBL" id="JAGGLB010000002">
    <property type="protein sequence ID" value="MBP1989411.1"/>
    <property type="molecule type" value="Genomic_DNA"/>
</dbReference>
<dbReference type="Proteomes" id="UP001519287">
    <property type="component" value="Unassembled WGS sequence"/>
</dbReference>
<comment type="caution">
    <text evidence="1">The sequence shown here is derived from an EMBL/GenBank/DDBJ whole genome shotgun (WGS) entry which is preliminary data.</text>
</comment>
<evidence type="ECO:0000313" key="1">
    <source>
        <dbReference type="EMBL" id="MBP1989411.1"/>
    </source>
</evidence>
<name>A0ABS4IR87_9BACL</name>
<organism evidence="1 2">
    <name type="scientific">Paenibacillus eucommiae</name>
    <dbReference type="NCBI Taxonomy" id="1355755"/>
    <lineage>
        <taxon>Bacteria</taxon>
        <taxon>Bacillati</taxon>
        <taxon>Bacillota</taxon>
        <taxon>Bacilli</taxon>
        <taxon>Bacillales</taxon>
        <taxon>Paenibacillaceae</taxon>
        <taxon>Paenibacillus</taxon>
    </lineage>
</organism>
<protein>
    <submittedName>
        <fullName evidence="1">Uncharacterized protein</fullName>
    </submittedName>
</protein>
<accession>A0ABS4IR87</accession>
<sequence>MRKFIYSILFFIVSRIDYKIKKTMANARSFFNILERAAIP</sequence>
<proteinExistence type="predicted"/>
<evidence type="ECO:0000313" key="2">
    <source>
        <dbReference type="Proteomes" id="UP001519287"/>
    </source>
</evidence>